<comment type="caution">
    <text evidence="2">The sequence shown here is derived from an EMBL/GenBank/DDBJ whole genome shotgun (WGS) entry which is preliminary data.</text>
</comment>
<dbReference type="PROSITE" id="PS50181">
    <property type="entry name" value="FBOX"/>
    <property type="match status" value="1"/>
</dbReference>
<sequence length="410" mass="48866">MLSTLSLKYCHQILYDPKFSIRKEFKFKKLPIIVRMLIIQLMDPAERFALSLTSKRMKTEVKLIKKQYYYFQIIFRNRASYIQLRGVTGFEICCNSLGYKRGLGGYHWLHYNKGTLIGNTDLAINKMSDVFNMDGLEMLFTKVTPSLIRLKKIFSNDTFKSSWDKITVHDIVLNSEIVNFFLNMADRRKEFYIFDCDMPLDFKHENAFKFGTICYFDARWVTLSDMQNIRAVENVSLYRTRLTSNHVRRFISRWINCPRDMFKWMRITAMEIIQLGGLFNELVVLEHDMNPPNIGYFTLAKPTSRPYKLLFIHYKLNAAVLSAWKPYDNADRDGNIEEKFKKNSRRDENEEMFKNVYEILVLLEKKRTLEKELEEIKDVAKRRGYRDQIQELERKIHELGVFYRDGRATF</sequence>
<dbReference type="GeneID" id="78773695"/>
<dbReference type="RefSeq" id="XP_053588431.1">
    <property type="nucleotide sequence ID" value="XM_053724237.1"/>
</dbReference>
<dbReference type="KEGG" id="crq:GCK72_003782"/>
<reference evidence="2 3" key="1">
    <citation type="submission" date="2019-12" db="EMBL/GenBank/DDBJ databases">
        <title>Chromosome-level assembly of the Caenorhabditis remanei genome.</title>
        <authorList>
            <person name="Teterina A.A."/>
            <person name="Willis J.H."/>
            <person name="Phillips P.C."/>
        </authorList>
    </citation>
    <scope>NUCLEOTIDE SEQUENCE [LARGE SCALE GENOMIC DNA]</scope>
    <source>
        <strain evidence="2 3">PX506</strain>
        <tissue evidence="2">Whole organism</tissue>
    </source>
</reference>
<dbReference type="EMBL" id="WUAV01000002">
    <property type="protein sequence ID" value="KAF1763836.1"/>
    <property type="molecule type" value="Genomic_DNA"/>
</dbReference>
<feature type="domain" description="F-box" evidence="1">
    <location>
        <begin position="24"/>
        <end position="73"/>
    </location>
</feature>
<dbReference type="AlphaFoldDB" id="A0A6A5HAG0"/>
<name>A0A6A5HAG0_CAERE</name>
<protein>
    <recommendedName>
        <fullName evidence="1">F-box domain-containing protein</fullName>
    </recommendedName>
</protein>
<evidence type="ECO:0000313" key="2">
    <source>
        <dbReference type="EMBL" id="KAF1763836.1"/>
    </source>
</evidence>
<proteinExistence type="predicted"/>
<dbReference type="Proteomes" id="UP000483820">
    <property type="component" value="Chromosome II"/>
</dbReference>
<dbReference type="Pfam" id="PF00646">
    <property type="entry name" value="F-box"/>
    <property type="match status" value="1"/>
</dbReference>
<evidence type="ECO:0000259" key="1">
    <source>
        <dbReference type="PROSITE" id="PS50181"/>
    </source>
</evidence>
<dbReference type="PANTHER" id="PTHR21503">
    <property type="entry name" value="F-BOX-CONTAINING HYPOTHETICAL PROTEIN C.ELEGANS"/>
    <property type="match status" value="1"/>
</dbReference>
<dbReference type="InterPro" id="IPR001810">
    <property type="entry name" value="F-box_dom"/>
</dbReference>
<dbReference type="PANTHER" id="PTHR21503:SF8">
    <property type="entry name" value="F-BOX ASSOCIATED DOMAIN-CONTAINING PROTEIN-RELATED"/>
    <property type="match status" value="1"/>
</dbReference>
<evidence type="ECO:0000313" key="3">
    <source>
        <dbReference type="Proteomes" id="UP000483820"/>
    </source>
</evidence>
<accession>A0A6A5HAG0</accession>
<organism evidence="2 3">
    <name type="scientific">Caenorhabditis remanei</name>
    <name type="common">Caenorhabditis vulgaris</name>
    <dbReference type="NCBI Taxonomy" id="31234"/>
    <lineage>
        <taxon>Eukaryota</taxon>
        <taxon>Metazoa</taxon>
        <taxon>Ecdysozoa</taxon>
        <taxon>Nematoda</taxon>
        <taxon>Chromadorea</taxon>
        <taxon>Rhabditida</taxon>
        <taxon>Rhabditina</taxon>
        <taxon>Rhabditomorpha</taxon>
        <taxon>Rhabditoidea</taxon>
        <taxon>Rhabditidae</taxon>
        <taxon>Peloderinae</taxon>
        <taxon>Caenorhabditis</taxon>
    </lineage>
</organism>
<dbReference type="CTD" id="78773695"/>
<gene>
    <name evidence="2" type="ORF">GCK72_003782</name>
</gene>